<evidence type="ECO:0000313" key="9">
    <source>
        <dbReference type="Proteomes" id="UP000694865"/>
    </source>
</evidence>
<dbReference type="PANTHER" id="PTHR13555:SF25">
    <property type="entry name" value="ZINC FINGER C2HC DOMAIN-CONTAINING PROTEIN 1A"/>
    <property type="match status" value="1"/>
</dbReference>
<keyword evidence="2" id="KW-0479">Metal-binding</keyword>
<keyword evidence="5" id="KW-0862">Zinc</keyword>
<feature type="compositionally biased region" description="Polar residues" evidence="7">
    <location>
        <begin position="220"/>
        <end position="232"/>
    </location>
</feature>
<evidence type="ECO:0000313" key="10">
    <source>
        <dbReference type="RefSeq" id="XP_002734238.1"/>
    </source>
</evidence>
<evidence type="ECO:0000256" key="3">
    <source>
        <dbReference type="ARBA" id="ARBA00022737"/>
    </source>
</evidence>
<evidence type="ECO:0000256" key="6">
    <source>
        <dbReference type="PROSITE-ProRule" id="PRU01371"/>
    </source>
</evidence>
<evidence type="ECO:0000256" key="2">
    <source>
        <dbReference type="ARBA" id="ARBA00022723"/>
    </source>
</evidence>
<dbReference type="InterPro" id="IPR049899">
    <property type="entry name" value="Znf_C2HC_C3H"/>
</dbReference>
<feature type="region of interest" description="Disordered" evidence="7">
    <location>
        <begin position="298"/>
        <end position="380"/>
    </location>
</feature>
<dbReference type="Gene3D" id="3.30.160.60">
    <property type="entry name" value="Classic Zinc Finger"/>
    <property type="match status" value="1"/>
</dbReference>
<feature type="compositionally biased region" description="Low complexity" evidence="7">
    <location>
        <begin position="320"/>
        <end position="340"/>
    </location>
</feature>
<proteinExistence type="inferred from homology"/>
<evidence type="ECO:0000259" key="8">
    <source>
        <dbReference type="PROSITE" id="PS52027"/>
    </source>
</evidence>
<evidence type="ECO:0000256" key="5">
    <source>
        <dbReference type="ARBA" id="ARBA00022833"/>
    </source>
</evidence>
<feature type="compositionally biased region" description="Polar residues" evidence="7">
    <location>
        <begin position="304"/>
        <end position="319"/>
    </location>
</feature>
<feature type="region of interest" description="Disordered" evidence="7">
    <location>
        <begin position="207"/>
        <end position="284"/>
    </location>
</feature>
<feature type="domain" description="C2HC/C3H-type" evidence="8">
    <location>
        <begin position="13"/>
        <end position="42"/>
    </location>
</feature>
<evidence type="ECO:0000256" key="7">
    <source>
        <dbReference type="SAM" id="MobiDB-lite"/>
    </source>
</evidence>
<dbReference type="Pfam" id="PF13913">
    <property type="entry name" value="zf-C2HC_2"/>
    <property type="match status" value="2"/>
</dbReference>
<evidence type="ECO:0000256" key="1">
    <source>
        <dbReference type="ARBA" id="ARBA00010843"/>
    </source>
</evidence>
<feature type="compositionally biased region" description="Polar residues" evidence="7">
    <location>
        <begin position="255"/>
        <end position="269"/>
    </location>
</feature>
<protein>
    <submittedName>
        <fullName evidence="10">Zinc finger C2HC domain-containing protein 1A-like</fullName>
    </submittedName>
</protein>
<name>A0ABM0GP42_SACKO</name>
<dbReference type="PANTHER" id="PTHR13555">
    <property type="entry name" value="C2H2 ZINC FINGER CGI-62-RELATED"/>
    <property type="match status" value="1"/>
</dbReference>
<accession>A0ABM0GP42</accession>
<feature type="compositionally biased region" description="Polar residues" evidence="7">
    <location>
        <begin position="345"/>
        <end position="374"/>
    </location>
</feature>
<keyword evidence="3" id="KW-0677">Repeat</keyword>
<dbReference type="InterPro" id="IPR026319">
    <property type="entry name" value="ZC2HC1A/B-like"/>
</dbReference>
<feature type="domain" description="C2HC/C3H-type" evidence="8">
    <location>
        <begin position="125"/>
        <end position="154"/>
    </location>
</feature>
<feature type="region of interest" description="Disordered" evidence="7">
    <location>
        <begin position="46"/>
        <end position="83"/>
    </location>
</feature>
<dbReference type="PROSITE" id="PS52027">
    <property type="entry name" value="ZF_C2HC_C3H"/>
    <property type="match status" value="2"/>
</dbReference>
<dbReference type="RefSeq" id="XP_002734238.1">
    <property type="nucleotide sequence ID" value="XM_002734192.2"/>
</dbReference>
<organism evidence="9 10">
    <name type="scientific">Saccoglossus kowalevskii</name>
    <name type="common">Acorn worm</name>
    <dbReference type="NCBI Taxonomy" id="10224"/>
    <lineage>
        <taxon>Eukaryota</taxon>
        <taxon>Metazoa</taxon>
        <taxon>Hemichordata</taxon>
        <taxon>Enteropneusta</taxon>
        <taxon>Harrimaniidae</taxon>
        <taxon>Saccoglossus</taxon>
    </lineage>
</organism>
<keyword evidence="4 6" id="KW-0863">Zinc-finger</keyword>
<keyword evidence="9" id="KW-1185">Reference proteome</keyword>
<gene>
    <name evidence="10" type="primary">LOC100369765</name>
</gene>
<comment type="similarity">
    <text evidence="1">Belongs to the ZC2HC1 family.</text>
</comment>
<evidence type="ECO:0000256" key="4">
    <source>
        <dbReference type="ARBA" id="ARBA00022771"/>
    </source>
</evidence>
<reference evidence="10" key="1">
    <citation type="submission" date="2025-08" db="UniProtKB">
        <authorList>
            <consortium name="RefSeq"/>
        </authorList>
    </citation>
    <scope>IDENTIFICATION</scope>
    <source>
        <tissue evidence="10">Testes</tissue>
    </source>
</reference>
<dbReference type="GeneID" id="100369765"/>
<dbReference type="Proteomes" id="UP000694865">
    <property type="component" value="Unplaced"/>
</dbReference>
<sequence>MEFEAFGSQGSSELVPCSVCGRSFNPESIAKHEKICRKADLGSKRRKVFDSGKQRAKGTEIPVSKTNRPGQQPKVRKVPAPVKQSNWRQNHLDFINAIRSARGVQHAMKTGGPLPPPPPPSINPDFIECPTCHRRFNQKAAARHMPFCAERSKTFGAPVKPLQKRAAANLDGSSTGARKAYDNKVVRKKSGANPYAYADTQMYNTTFGQPGAQEYPTRGQALNQSPGSSARQRSQRGGGNVSVSRNEGVGPKYSTARSASTLKSGNRQSPAAAMATQHRAKQSGHIRFADQDGEMLASDMRKPSSGQGNTSWYGNQGTYRQTKASQARQQASQKRSVQAKPEATFETTTPLDENFRTSSPNMTSQNTKSPSTSAVRRLPQMSPRINATLNGNAGGGKPSPFCHDCGTKYPVAEARFCCSCGCKRAYIG</sequence>